<evidence type="ECO:0000259" key="2">
    <source>
        <dbReference type="PROSITE" id="PS50033"/>
    </source>
</evidence>
<organism evidence="3 4">
    <name type="scientific">Naegleria fowleri</name>
    <name type="common">Brain eating amoeba</name>
    <dbReference type="NCBI Taxonomy" id="5763"/>
    <lineage>
        <taxon>Eukaryota</taxon>
        <taxon>Discoba</taxon>
        <taxon>Heterolobosea</taxon>
        <taxon>Tetramitia</taxon>
        <taxon>Eutetramitia</taxon>
        <taxon>Vahlkampfiidae</taxon>
        <taxon>Naegleria</taxon>
    </lineage>
</organism>
<dbReference type="GO" id="GO:0043130">
    <property type="term" value="F:ubiquitin binding"/>
    <property type="evidence" value="ECO:0007669"/>
    <property type="project" value="TreeGrafter"/>
</dbReference>
<evidence type="ECO:0000313" key="3">
    <source>
        <dbReference type="EMBL" id="KAF0981183.1"/>
    </source>
</evidence>
<dbReference type="EMBL" id="VFQX01000016">
    <property type="protein sequence ID" value="KAF0981183.1"/>
    <property type="molecule type" value="Genomic_DNA"/>
</dbReference>
<dbReference type="PROSITE" id="PS50033">
    <property type="entry name" value="UBX"/>
    <property type="match status" value="1"/>
</dbReference>
<name>A0A6A5BSX7_NAEFO</name>
<dbReference type="InterPro" id="IPR029071">
    <property type="entry name" value="Ubiquitin-like_domsf"/>
</dbReference>
<evidence type="ECO:0000313" key="4">
    <source>
        <dbReference type="Proteomes" id="UP000444721"/>
    </source>
</evidence>
<dbReference type="Gene3D" id="3.10.20.90">
    <property type="entry name" value="Phosphatidylinositol 3-kinase Catalytic Subunit, Chain A, domain 1"/>
    <property type="match status" value="1"/>
</dbReference>
<gene>
    <name evidence="3" type="ORF">FDP41_012971</name>
</gene>
<dbReference type="CDD" id="cd01767">
    <property type="entry name" value="UBX"/>
    <property type="match status" value="1"/>
</dbReference>
<dbReference type="Proteomes" id="UP000444721">
    <property type="component" value="Unassembled WGS sequence"/>
</dbReference>
<dbReference type="VEuPathDB" id="AmoebaDB:NF0065150"/>
<feature type="region of interest" description="Disordered" evidence="1">
    <location>
        <begin position="89"/>
        <end position="123"/>
    </location>
</feature>
<reference evidence="3 4" key="1">
    <citation type="journal article" date="2019" name="Sci. Rep.">
        <title>Nanopore sequencing improves the draft genome of the human pathogenic amoeba Naegleria fowleri.</title>
        <authorList>
            <person name="Liechti N."/>
            <person name="Schurch N."/>
            <person name="Bruggmann R."/>
            <person name="Wittwer M."/>
        </authorList>
    </citation>
    <scope>NUCLEOTIDE SEQUENCE [LARGE SCALE GENOMIC DNA]</scope>
    <source>
        <strain evidence="3 4">ATCC 30894</strain>
    </source>
</reference>
<protein>
    <recommendedName>
        <fullName evidence="2">UBX domain-containing protein</fullName>
    </recommendedName>
</protein>
<feature type="compositionally biased region" description="Low complexity" evidence="1">
    <location>
        <begin position="99"/>
        <end position="116"/>
    </location>
</feature>
<dbReference type="AlphaFoldDB" id="A0A6A5BSX7"/>
<dbReference type="GeneID" id="68120186"/>
<dbReference type="InterPro" id="IPR050730">
    <property type="entry name" value="UBX_domain-protein"/>
</dbReference>
<dbReference type="OrthoDB" id="1920064at2759"/>
<dbReference type="SUPFAM" id="SSF54236">
    <property type="entry name" value="Ubiquitin-like"/>
    <property type="match status" value="1"/>
</dbReference>
<feature type="region of interest" description="Disordered" evidence="1">
    <location>
        <begin position="142"/>
        <end position="178"/>
    </location>
</feature>
<dbReference type="Pfam" id="PF00789">
    <property type="entry name" value="UBX"/>
    <property type="match status" value="1"/>
</dbReference>
<sequence>MFSCFLNVFGCCDEVRRTLWKGHVRRGDATDEHHELRDSDEEEMHHGLAQHDMIAGRTSMDRTSMQEEHELAHDGMTDEEFAQLLQQQEYEEAARRSRSGNVNTVTSSSGNNNGRTMVDLGDNEGSAFNLREEQDQAYLRSLQRDQERSRQEELERQRREQEERERQRQEQEKIRKEQEKIAKRREKANKLKAEPADTERNFSKVLIRFPDSSRLTRSFRHSDTIGDIFDYLDVTKEIDIDKFVLVTTYPARRFSYEEHANLSLAEANLSEKQVTLNLAEK</sequence>
<comment type="caution">
    <text evidence="3">The sequence shown here is derived from an EMBL/GenBank/DDBJ whole genome shotgun (WGS) entry which is preliminary data.</text>
</comment>
<evidence type="ECO:0000256" key="1">
    <source>
        <dbReference type="SAM" id="MobiDB-lite"/>
    </source>
</evidence>
<keyword evidence="4" id="KW-1185">Reference proteome</keyword>
<dbReference type="VEuPathDB" id="AmoebaDB:NfTy_078970"/>
<feature type="domain" description="UBX" evidence="2">
    <location>
        <begin position="198"/>
        <end position="277"/>
    </location>
</feature>
<dbReference type="SMART" id="SM00166">
    <property type="entry name" value="UBX"/>
    <property type="match status" value="1"/>
</dbReference>
<dbReference type="PANTHER" id="PTHR23322">
    <property type="entry name" value="FAS-ASSOCIATED PROTEIN"/>
    <property type="match status" value="1"/>
</dbReference>
<dbReference type="OMA" id="MQENHEL"/>
<proteinExistence type="predicted"/>
<accession>A0A6A5BSX7</accession>
<dbReference type="InterPro" id="IPR001012">
    <property type="entry name" value="UBX_dom"/>
</dbReference>
<dbReference type="RefSeq" id="XP_044565896.1">
    <property type="nucleotide sequence ID" value="XM_044703549.1"/>
</dbReference>
<dbReference type="VEuPathDB" id="AmoebaDB:FDP41_012971"/>